<dbReference type="Proteomes" id="UP000218387">
    <property type="component" value="Chromosome"/>
</dbReference>
<sequence>MTVQFTDQYIFKNEAYDITALENTLAFDPSDYGAFPISFCPACARGFYGQYGLRDGRLCLRNLYMTTLGDYPEIRGVAPETNRQDFFLSLFKVYRGVNIPAGYSGGMFIGRDLVEDFYESTGVQKHYAYKDVYLLKFKDGRLKSARDYSDKMQKIRDDIICDTNYFYYDEASFSFVRNPSYDSPYEVNWEDLVKQE</sequence>
<accession>A0A4P9C382</accession>
<dbReference type="EMBL" id="CP029487">
    <property type="protein sequence ID" value="QCT69808.1"/>
    <property type="molecule type" value="Genomic_DNA"/>
</dbReference>
<keyword evidence="2" id="KW-1185">Reference proteome</keyword>
<proteinExistence type="predicted"/>
<evidence type="ECO:0000313" key="1">
    <source>
        <dbReference type="EMBL" id="QCT69808.1"/>
    </source>
</evidence>
<dbReference type="RefSeq" id="WP_096919308.1">
    <property type="nucleotide sequence ID" value="NZ_CP029487.1"/>
</dbReference>
<name>A0A4P9C382_EUBML</name>
<evidence type="ECO:0000313" key="2">
    <source>
        <dbReference type="Proteomes" id="UP000218387"/>
    </source>
</evidence>
<dbReference type="AlphaFoldDB" id="A0A4P9C382"/>
<organism evidence="1 2">
    <name type="scientific">Eubacterium maltosivorans</name>
    <dbReference type="NCBI Taxonomy" id="2041044"/>
    <lineage>
        <taxon>Bacteria</taxon>
        <taxon>Bacillati</taxon>
        <taxon>Bacillota</taxon>
        <taxon>Clostridia</taxon>
        <taxon>Eubacteriales</taxon>
        <taxon>Eubacteriaceae</taxon>
        <taxon>Eubacterium</taxon>
    </lineage>
</organism>
<gene>
    <name evidence="1" type="ORF">CPZ25_000310</name>
</gene>
<reference evidence="1 2" key="1">
    <citation type="submission" date="2018-05" db="EMBL/GenBank/DDBJ databases">
        <title>Genome comparison of Eubacterium sp.</title>
        <authorList>
            <person name="Feng Y."/>
            <person name="Sanchez-Andrea I."/>
            <person name="Stams A.J.M."/>
            <person name="De Vos W.M."/>
        </authorList>
    </citation>
    <scope>NUCLEOTIDE SEQUENCE [LARGE SCALE GENOMIC DNA]</scope>
    <source>
        <strain evidence="1 2">YI</strain>
    </source>
</reference>
<dbReference type="KEGG" id="emt:CPZ25_000310"/>
<protein>
    <submittedName>
        <fullName evidence="1">Uncharacterized protein</fullName>
    </submittedName>
</protein>